<dbReference type="GeneID" id="16880858"/>
<organism evidence="1 2">
    <name type="scientific">Cellulophaga phage phi19:1</name>
    <dbReference type="NCBI Taxonomy" id="1327970"/>
    <lineage>
        <taxon>Viruses</taxon>
        <taxon>Duplodnaviria</taxon>
        <taxon>Heunggongvirae</taxon>
        <taxon>Uroviricota</taxon>
        <taxon>Caudoviricetes</taxon>
        <taxon>Assiduviridae</taxon>
        <taxon>Cellubavirus</taxon>
        <taxon>Cellubavirus phi19una</taxon>
    </lineage>
</organism>
<sequence>MNEKALKDLINWLKSDLAQEESGKLSKTNTPYRQEKLRILRKSLDILNKTT</sequence>
<protein>
    <submittedName>
        <fullName evidence="1">Uncharacterized protein</fullName>
    </submittedName>
</protein>
<accession>R9ZXP7</accession>
<reference evidence="2" key="2">
    <citation type="submission" date="2013-03" db="EMBL/GenBank/DDBJ databases">
        <title>The Cellulophaga phages: a novel, diverse, and globally ubiquitous model system.</title>
        <authorList>
            <person name="Holmfeldt K."/>
            <person name="Solonenko N."/>
            <person name="Shah M."/>
            <person name="Corrier K."/>
            <person name="Riemann L."/>
            <person name="VerBerkmoes N.C."/>
            <person name="Sullivan M.B."/>
        </authorList>
    </citation>
    <scope>NUCLEOTIDE SEQUENCE [LARGE SCALE GENOMIC DNA]</scope>
</reference>
<keyword evidence="2" id="KW-1185">Reference proteome</keyword>
<evidence type="ECO:0000313" key="2">
    <source>
        <dbReference type="Proteomes" id="UP000014730"/>
    </source>
</evidence>
<dbReference type="EMBL" id="KC821607">
    <property type="protein sequence ID" value="AGO47300.1"/>
    <property type="molecule type" value="Genomic_DNA"/>
</dbReference>
<evidence type="ECO:0000313" key="1">
    <source>
        <dbReference type="EMBL" id="AGO47300.1"/>
    </source>
</evidence>
<gene>
    <name evidence="1" type="ORF">Phi19:1_gp010</name>
</gene>
<reference evidence="1 2" key="1">
    <citation type="journal article" date="2013" name="Proc. Natl. Acad. Sci. U.S.A.">
        <title>Twelve previously unknown phage genera are ubiquitous in global oceans.</title>
        <authorList>
            <person name="Holmfeldt K."/>
            <person name="Solonenko N."/>
            <person name="Shah M."/>
            <person name="Corrier K."/>
            <person name="Riemann L."/>
            <person name="Verberkmoes N.C."/>
            <person name="Sullivan M.B."/>
        </authorList>
    </citation>
    <scope>NUCLEOTIDE SEQUENCE [LARGE SCALE GENOMIC DNA]</scope>
    <source>
        <strain evidence="1">Phi19:1</strain>
    </source>
</reference>
<name>R9ZXP7_9CAUD</name>
<dbReference type="KEGG" id="vg:16880858"/>
<proteinExistence type="predicted"/>
<dbReference type="RefSeq" id="YP_008241703.1">
    <property type="nucleotide sequence ID" value="NC_021799.1"/>
</dbReference>
<dbReference type="Proteomes" id="UP000014730">
    <property type="component" value="Segment"/>
</dbReference>